<dbReference type="Proteomes" id="UP000051913">
    <property type="component" value="Unassembled WGS sequence"/>
</dbReference>
<accession>A0A0R3KV58</accession>
<keyword evidence="2" id="KW-1185">Reference proteome</keyword>
<dbReference type="AlphaFoldDB" id="A0A0R3KV58"/>
<dbReference type="OrthoDB" id="8246888at2"/>
<reference evidence="1 2" key="1">
    <citation type="submission" date="2014-03" db="EMBL/GenBank/DDBJ databases">
        <title>Bradyrhizobium valentinum sp. nov., isolated from effective nodules of Lupinus mariae-josephae, a lupine endemic of basic-lime soils in Eastern Spain.</title>
        <authorList>
            <person name="Duran D."/>
            <person name="Rey L."/>
            <person name="Navarro A."/>
            <person name="Busquets A."/>
            <person name="Imperial J."/>
            <person name="Ruiz-Argueso T."/>
        </authorList>
    </citation>
    <scope>NUCLEOTIDE SEQUENCE [LARGE SCALE GENOMIC DNA]</scope>
    <source>
        <strain evidence="1 2">LmjM3</strain>
    </source>
</reference>
<evidence type="ECO:0000313" key="2">
    <source>
        <dbReference type="Proteomes" id="UP000051913"/>
    </source>
</evidence>
<dbReference type="EMBL" id="LLXX01000101">
    <property type="protein sequence ID" value="KRR06848.1"/>
    <property type="molecule type" value="Genomic_DNA"/>
</dbReference>
<evidence type="ECO:0000313" key="1">
    <source>
        <dbReference type="EMBL" id="KRR06848.1"/>
    </source>
</evidence>
<protein>
    <submittedName>
        <fullName evidence="1">Uncharacterized protein</fullName>
    </submittedName>
</protein>
<proteinExistence type="predicted"/>
<sequence length="78" mass="8857">MWEGFVPYALFNRDRQIGPGLPTEADVWKQALDSRLISDIPVADEAGGQVLPAHYHVKEIREERCAPDPDWKLPDEIS</sequence>
<organism evidence="1 2">
    <name type="scientific">Bradyrhizobium valentinum</name>
    <dbReference type="NCBI Taxonomy" id="1518501"/>
    <lineage>
        <taxon>Bacteria</taxon>
        <taxon>Pseudomonadati</taxon>
        <taxon>Pseudomonadota</taxon>
        <taxon>Alphaproteobacteria</taxon>
        <taxon>Hyphomicrobiales</taxon>
        <taxon>Nitrobacteraceae</taxon>
        <taxon>Bradyrhizobium</taxon>
    </lineage>
</organism>
<name>A0A0R3KV58_9BRAD</name>
<gene>
    <name evidence="1" type="ORF">CP49_01710</name>
</gene>
<comment type="caution">
    <text evidence="1">The sequence shown here is derived from an EMBL/GenBank/DDBJ whole genome shotgun (WGS) entry which is preliminary data.</text>
</comment>